<dbReference type="InterPro" id="IPR002328">
    <property type="entry name" value="ADH_Zn_CS"/>
</dbReference>
<sequence>MSSTSRPSTMRAVIFKGVGEVMVEQRPSPVIRDPKDCILRVTSAALCGSDLHFYRGHMRIPTDFIIGHEFVGVVDEVGPDVKNFHVGDLVVVPFFTACGKCFYCQRKQSSRCTEGKLFGNSQSSNSIAGGQADYVLVPNADTTMVLAPTTISEDLLVLMADIFPTGYFAAARFLRNLPSEQRKEVIVSVIGCGPVGLCAIASALTMCNTVYAIDTVPDRLNEASQLGAIPLQLDSNPADTIRKATGGRGADVVLEIVGNAGALELAIDIARPFASISSVGVHSSTLQLHGPQLYGKNLTLAFGRCPVRSIFEEALDVLVQVGDKLHFLCGTKMKLEDAQKAYDLFEARKVHKVIFKLD</sequence>
<evidence type="ECO:0000259" key="7">
    <source>
        <dbReference type="Pfam" id="PF08240"/>
    </source>
</evidence>
<dbReference type="GeneID" id="54290868"/>
<evidence type="ECO:0000259" key="6">
    <source>
        <dbReference type="Pfam" id="PF00107"/>
    </source>
</evidence>
<dbReference type="AlphaFoldDB" id="A0A6A5Y6J3"/>
<dbReference type="GO" id="GO:0008270">
    <property type="term" value="F:zinc ion binding"/>
    <property type="evidence" value="ECO:0007669"/>
    <property type="project" value="InterPro"/>
</dbReference>
<dbReference type="Gene3D" id="3.90.180.10">
    <property type="entry name" value="Medium-chain alcohol dehydrogenases, catalytic domain"/>
    <property type="match status" value="1"/>
</dbReference>
<evidence type="ECO:0000313" key="9">
    <source>
        <dbReference type="Proteomes" id="UP000799778"/>
    </source>
</evidence>
<evidence type="ECO:0000256" key="2">
    <source>
        <dbReference type="ARBA" id="ARBA00022723"/>
    </source>
</evidence>
<dbReference type="InterPro" id="IPR011032">
    <property type="entry name" value="GroES-like_sf"/>
</dbReference>
<organism evidence="8 9">
    <name type="scientific">Aaosphaeria arxii CBS 175.79</name>
    <dbReference type="NCBI Taxonomy" id="1450172"/>
    <lineage>
        <taxon>Eukaryota</taxon>
        <taxon>Fungi</taxon>
        <taxon>Dikarya</taxon>
        <taxon>Ascomycota</taxon>
        <taxon>Pezizomycotina</taxon>
        <taxon>Dothideomycetes</taxon>
        <taxon>Pleosporomycetidae</taxon>
        <taxon>Pleosporales</taxon>
        <taxon>Pleosporales incertae sedis</taxon>
        <taxon>Aaosphaeria</taxon>
    </lineage>
</organism>
<evidence type="ECO:0000256" key="1">
    <source>
        <dbReference type="ARBA" id="ARBA00001947"/>
    </source>
</evidence>
<dbReference type="Gene3D" id="3.40.50.720">
    <property type="entry name" value="NAD(P)-binding Rossmann-like Domain"/>
    <property type="match status" value="1"/>
</dbReference>
<reference evidence="8" key="1">
    <citation type="journal article" date="2020" name="Stud. Mycol.">
        <title>101 Dothideomycetes genomes: a test case for predicting lifestyles and emergence of pathogens.</title>
        <authorList>
            <person name="Haridas S."/>
            <person name="Albert R."/>
            <person name="Binder M."/>
            <person name="Bloem J."/>
            <person name="Labutti K."/>
            <person name="Salamov A."/>
            <person name="Andreopoulos B."/>
            <person name="Baker S."/>
            <person name="Barry K."/>
            <person name="Bills G."/>
            <person name="Bluhm B."/>
            <person name="Cannon C."/>
            <person name="Castanera R."/>
            <person name="Culley D."/>
            <person name="Daum C."/>
            <person name="Ezra D."/>
            <person name="Gonzalez J."/>
            <person name="Henrissat B."/>
            <person name="Kuo A."/>
            <person name="Liang C."/>
            <person name="Lipzen A."/>
            <person name="Lutzoni F."/>
            <person name="Magnuson J."/>
            <person name="Mondo S."/>
            <person name="Nolan M."/>
            <person name="Ohm R."/>
            <person name="Pangilinan J."/>
            <person name="Park H.-J."/>
            <person name="Ramirez L."/>
            <person name="Alfaro M."/>
            <person name="Sun H."/>
            <person name="Tritt A."/>
            <person name="Yoshinaga Y."/>
            <person name="Zwiers L.-H."/>
            <person name="Turgeon B."/>
            <person name="Goodwin S."/>
            <person name="Spatafora J."/>
            <person name="Crous P."/>
            <person name="Grigoriev I."/>
        </authorList>
    </citation>
    <scope>NUCLEOTIDE SEQUENCE</scope>
    <source>
        <strain evidence="8">CBS 175.79</strain>
    </source>
</reference>
<keyword evidence="9" id="KW-1185">Reference proteome</keyword>
<accession>A0A6A5Y6J3</accession>
<name>A0A6A5Y6J3_9PLEO</name>
<keyword evidence="4" id="KW-0560">Oxidoreductase</keyword>
<evidence type="ECO:0000256" key="3">
    <source>
        <dbReference type="ARBA" id="ARBA00022833"/>
    </source>
</evidence>
<dbReference type="Pfam" id="PF08240">
    <property type="entry name" value="ADH_N"/>
    <property type="match status" value="1"/>
</dbReference>
<feature type="domain" description="Alcohol dehydrogenase-like N-terminal" evidence="7">
    <location>
        <begin position="34"/>
        <end position="142"/>
    </location>
</feature>
<feature type="domain" description="Alcohol dehydrogenase-like C-terminal" evidence="6">
    <location>
        <begin position="194"/>
        <end position="318"/>
    </location>
</feature>
<dbReference type="OrthoDB" id="442947at2759"/>
<keyword evidence="2 5" id="KW-0479">Metal-binding</keyword>
<dbReference type="PROSITE" id="PS00059">
    <property type="entry name" value="ADH_ZINC"/>
    <property type="match status" value="1"/>
</dbReference>
<dbReference type="InterPro" id="IPR013149">
    <property type="entry name" value="ADH-like_C"/>
</dbReference>
<dbReference type="EMBL" id="ML978066">
    <property type="protein sequence ID" value="KAF2021158.1"/>
    <property type="molecule type" value="Genomic_DNA"/>
</dbReference>
<comment type="cofactor">
    <cofactor evidence="1 5">
        <name>Zn(2+)</name>
        <dbReference type="ChEBI" id="CHEBI:29105"/>
    </cofactor>
</comment>
<dbReference type="PANTHER" id="PTHR42813:SF2">
    <property type="entry name" value="DEHYDROGENASE, ZINC-CONTAINING, PUTATIVE (AFU_ORTHOLOGUE AFUA_2G02810)-RELATED"/>
    <property type="match status" value="1"/>
</dbReference>
<evidence type="ECO:0000256" key="4">
    <source>
        <dbReference type="ARBA" id="ARBA00023002"/>
    </source>
</evidence>
<keyword evidence="3 5" id="KW-0862">Zinc</keyword>
<dbReference type="Pfam" id="PF00107">
    <property type="entry name" value="ADH_zinc_N"/>
    <property type="match status" value="1"/>
</dbReference>
<proteinExistence type="inferred from homology"/>
<dbReference type="SUPFAM" id="SSF51735">
    <property type="entry name" value="NAD(P)-binding Rossmann-fold domains"/>
    <property type="match status" value="1"/>
</dbReference>
<dbReference type="SUPFAM" id="SSF50129">
    <property type="entry name" value="GroES-like"/>
    <property type="match status" value="1"/>
</dbReference>
<protein>
    <submittedName>
        <fullName evidence="8">GroES-like protein</fullName>
    </submittedName>
</protein>
<dbReference type="GO" id="GO:0016491">
    <property type="term" value="F:oxidoreductase activity"/>
    <property type="evidence" value="ECO:0007669"/>
    <property type="project" value="UniProtKB-KW"/>
</dbReference>
<gene>
    <name evidence="8" type="ORF">BU24DRAFT_487636</name>
</gene>
<comment type="similarity">
    <text evidence="5">Belongs to the zinc-containing alcohol dehydrogenase family.</text>
</comment>
<dbReference type="InterPro" id="IPR013154">
    <property type="entry name" value="ADH-like_N"/>
</dbReference>
<evidence type="ECO:0000313" key="8">
    <source>
        <dbReference type="EMBL" id="KAF2021158.1"/>
    </source>
</evidence>
<dbReference type="RefSeq" id="XP_033389497.1">
    <property type="nucleotide sequence ID" value="XM_033533471.1"/>
</dbReference>
<evidence type="ECO:0000256" key="5">
    <source>
        <dbReference type="RuleBase" id="RU361277"/>
    </source>
</evidence>
<dbReference type="Proteomes" id="UP000799778">
    <property type="component" value="Unassembled WGS sequence"/>
</dbReference>
<dbReference type="PANTHER" id="PTHR42813">
    <property type="entry name" value="ZINC-TYPE ALCOHOL DEHYDROGENASE-LIKE"/>
    <property type="match status" value="1"/>
</dbReference>
<dbReference type="InterPro" id="IPR036291">
    <property type="entry name" value="NAD(P)-bd_dom_sf"/>
</dbReference>
<dbReference type="CDD" id="cd08284">
    <property type="entry name" value="FDH_like_2"/>
    <property type="match status" value="1"/>
</dbReference>